<evidence type="ECO:0000256" key="1">
    <source>
        <dbReference type="SAM" id="MobiDB-lite"/>
    </source>
</evidence>
<name>A0ABU7DJ33_9TELE</name>
<proteinExistence type="predicted"/>
<sequence>MEQWRTFPGVADLPGLPQEVPGKSPEQLKPSRPQLRLPGPDSKKVLGLIPGRGSFCMEIACSPRACMGSHRRIRTAEPRTEPASLRTATQNNR</sequence>
<dbReference type="EMBL" id="JAHUTJ010025174">
    <property type="protein sequence ID" value="MED6273733.1"/>
    <property type="molecule type" value="Genomic_DNA"/>
</dbReference>
<feature type="region of interest" description="Disordered" evidence="1">
    <location>
        <begin position="1"/>
        <end position="43"/>
    </location>
</feature>
<dbReference type="Proteomes" id="UP001352852">
    <property type="component" value="Unassembled WGS sequence"/>
</dbReference>
<evidence type="ECO:0000313" key="3">
    <source>
        <dbReference type="Proteomes" id="UP001352852"/>
    </source>
</evidence>
<evidence type="ECO:0000313" key="2">
    <source>
        <dbReference type="EMBL" id="MED6273733.1"/>
    </source>
</evidence>
<keyword evidence="3" id="KW-1185">Reference proteome</keyword>
<reference evidence="2 3" key="1">
    <citation type="submission" date="2021-06" db="EMBL/GenBank/DDBJ databases">
        <authorList>
            <person name="Palmer J.M."/>
        </authorList>
    </citation>
    <scope>NUCLEOTIDE SEQUENCE [LARGE SCALE GENOMIC DNA]</scope>
    <source>
        <strain evidence="2 3">CL_MEX2019</strain>
        <tissue evidence="2">Muscle</tissue>
    </source>
</reference>
<protein>
    <submittedName>
        <fullName evidence="2">Uncharacterized protein</fullName>
    </submittedName>
</protein>
<accession>A0ABU7DJ33</accession>
<comment type="caution">
    <text evidence="2">The sequence shown here is derived from an EMBL/GenBank/DDBJ whole genome shotgun (WGS) entry which is preliminary data.</text>
</comment>
<gene>
    <name evidence="2" type="ORF">CHARACLAT_009527</name>
</gene>
<organism evidence="2 3">
    <name type="scientific">Characodon lateralis</name>
    <dbReference type="NCBI Taxonomy" id="208331"/>
    <lineage>
        <taxon>Eukaryota</taxon>
        <taxon>Metazoa</taxon>
        <taxon>Chordata</taxon>
        <taxon>Craniata</taxon>
        <taxon>Vertebrata</taxon>
        <taxon>Euteleostomi</taxon>
        <taxon>Actinopterygii</taxon>
        <taxon>Neopterygii</taxon>
        <taxon>Teleostei</taxon>
        <taxon>Neoteleostei</taxon>
        <taxon>Acanthomorphata</taxon>
        <taxon>Ovalentaria</taxon>
        <taxon>Atherinomorphae</taxon>
        <taxon>Cyprinodontiformes</taxon>
        <taxon>Goodeidae</taxon>
        <taxon>Characodon</taxon>
    </lineage>
</organism>
<feature type="region of interest" description="Disordered" evidence="1">
    <location>
        <begin position="70"/>
        <end position="93"/>
    </location>
</feature>